<sequence>MKRLPSQSKALHVDNKRGTLSLLPKTYCSIAEWMRGIMQNESKMEAKRKAGALVKTWWHIWLQRNAKIFRGEEPDARRTSHQII</sequence>
<dbReference type="AlphaFoldDB" id="A0A0E0DMZ5"/>
<protein>
    <submittedName>
        <fullName evidence="1">Uncharacterized protein</fullName>
    </submittedName>
</protein>
<dbReference type="STRING" id="40149.A0A0E0DMZ5"/>
<dbReference type="Gramene" id="OMERI05G05420.1">
    <property type="protein sequence ID" value="OMERI05G05420.1"/>
    <property type="gene ID" value="OMERI05G05420"/>
</dbReference>
<proteinExistence type="predicted"/>
<reference evidence="1" key="1">
    <citation type="submission" date="2015-04" db="UniProtKB">
        <authorList>
            <consortium name="EnsemblPlants"/>
        </authorList>
    </citation>
    <scope>IDENTIFICATION</scope>
</reference>
<name>A0A0E0DMZ5_9ORYZ</name>
<accession>A0A0E0DMZ5</accession>
<reference evidence="1" key="2">
    <citation type="submission" date="2018-05" db="EMBL/GenBank/DDBJ databases">
        <title>OmerRS3 (Oryza meridionalis Reference Sequence Version 3).</title>
        <authorList>
            <person name="Zhang J."/>
            <person name="Kudrna D."/>
            <person name="Lee S."/>
            <person name="Talag J."/>
            <person name="Welchert J."/>
            <person name="Wing R.A."/>
        </authorList>
    </citation>
    <scope>NUCLEOTIDE SEQUENCE [LARGE SCALE GENOMIC DNA]</scope>
    <source>
        <strain evidence="1">cv. OR44</strain>
    </source>
</reference>
<dbReference type="EnsemblPlants" id="OMERI05G05420.1">
    <property type="protein sequence ID" value="OMERI05G05420.1"/>
    <property type="gene ID" value="OMERI05G05420"/>
</dbReference>
<evidence type="ECO:0000313" key="1">
    <source>
        <dbReference type="EnsemblPlants" id="OMERI05G05420.1"/>
    </source>
</evidence>
<organism evidence="1">
    <name type="scientific">Oryza meridionalis</name>
    <dbReference type="NCBI Taxonomy" id="40149"/>
    <lineage>
        <taxon>Eukaryota</taxon>
        <taxon>Viridiplantae</taxon>
        <taxon>Streptophyta</taxon>
        <taxon>Embryophyta</taxon>
        <taxon>Tracheophyta</taxon>
        <taxon>Spermatophyta</taxon>
        <taxon>Magnoliopsida</taxon>
        <taxon>Liliopsida</taxon>
        <taxon>Poales</taxon>
        <taxon>Poaceae</taxon>
        <taxon>BOP clade</taxon>
        <taxon>Oryzoideae</taxon>
        <taxon>Oryzeae</taxon>
        <taxon>Oryzinae</taxon>
        <taxon>Oryza</taxon>
    </lineage>
</organism>
<dbReference type="HOGENOM" id="CLU_2531276_0_0_1"/>
<keyword evidence="2" id="KW-1185">Reference proteome</keyword>
<evidence type="ECO:0000313" key="2">
    <source>
        <dbReference type="Proteomes" id="UP000008021"/>
    </source>
</evidence>
<dbReference type="Proteomes" id="UP000008021">
    <property type="component" value="Chromosome 5"/>
</dbReference>